<dbReference type="GO" id="GO:0000139">
    <property type="term" value="C:Golgi membrane"/>
    <property type="evidence" value="ECO:0007669"/>
    <property type="project" value="UniProtKB-SubCell"/>
</dbReference>
<evidence type="ECO:0000256" key="8">
    <source>
        <dbReference type="ARBA" id="ARBA00023136"/>
    </source>
</evidence>
<keyword evidence="9" id="KW-0325">Glycoprotein</keyword>
<comment type="caution">
    <text evidence="12">The sequence shown here is derived from an EMBL/GenBank/DDBJ whole genome shotgun (WGS) entry which is preliminary data.</text>
</comment>
<feature type="compositionally biased region" description="Low complexity" evidence="10">
    <location>
        <begin position="365"/>
        <end position="379"/>
    </location>
</feature>
<dbReference type="EMBL" id="JABSTR010000004">
    <property type="protein sequence ID" value="KAH9369195.1"/>
    <property type="molecule type" value="Genomic_DNA"/>
</dbReference>
<reference evidence="12 13" key="1">
    <citation type="journal article" date="2020" name="Cell">
        <title>Large-Scale Comparative Analyses of Tick Genomes Elucidate Their Genetic Diversity and Vector Capacities.</title>
        <authorList>
            <consortium name="Tick Genome and Microbiome Consortium (TIGMIC)"/>
            <person name="Jia N."/>
            <person name="Wang J."/>
            <person name="Shi W."/>
            <person name="Du L."/>
            <person name="Sun Y."/>
            <person name="Zhan W."/>
            <person name="Jiang J.F."/>
            <person name="Wang Q."/>
            <person name="Zhang B."/>
            <person name="Ji P."/>
            <person name="Bell-Sakyi L."/>
            <person name="Cui X.M."/>
            <person name="Yuan T.T."/>
            <person name="Jiang B.G."/>
            <person name="Yang W.F."/>
            <person name="Lam T.T."/>
            <person name="Chang Q.C."/>
            <person name="Ding S.J."/>
            <person name="Wang X.J."/>
            <person name="Zhu J.G."/>
            <person name="Ruan X.D."/>
            <person name="Zhao L."/>
            <person name="Wei J.T."/>
            <person name="Ye R.Z."/>
            <person name="Que T.C."/>
            <person name="Du C.H."/>
            <person name="Zhou Y.H."/>
            <person name="Cheng J.X."/>
            <person name="Dai P.F."/>
            <person name="Guo W.B."/>
            <person name="Han X.H."/>
            <person name="Huang E.J."/>
            <person name="Li L.F."/>
            <person name="Wei W."/>
            <person name="Gao Y.C."/>
            <person name="Liu J.Z."/>
            <person name="Shao H.Z."/>
            <person name="Wang X."/>
            <person name="Wang C.C."/>
            <person name="Yang T.C."/>
            <person name="Huo Q.B."/>
            <person name="Li W."/>
            <person name="Chen H.Y."/>
            <person name="Chen S.E."/>
            <person name="Zhou L.G."/>
            <person name="Ni X.B."/>
            <person name="Tian J.H."/>
            <person name="Sheng Y."/>
            <person name="Liu T."/>
            <person name="Pan Y.S."/>
            <person name="Xia L.Y."/>
            <person name="Li J."/>
            <person name="Zhao F."/>
            <person name="Cao W.C."/>
        </authorList>
    </citation>
    <scope>NUCLEOTIDE SEQUENCE [LARGE SCALE GENOMIC DNA]</scope>
    <source>
        <strain evidence="12">HaeL-2018</strain>
    </source>
</reference>
<dbReference type="AlphaFoldDB" id="A0A9J6G2A8"/>
<evidence type="ECO:0008006" key="14">
    <source>
        <dbReference type="Google" id="ProtNLM"/>
    </source>
</evidence>
<feature type="compositionally biased region" description="Basic and acidic residues" evidence="10">
    <location>
        <begin position="380"/>
        <end position="390"/>
    </location>
</feature>
<evidence type="ECO:0000256" key="10">
    <source>
        <dbReference type="SAM" id="MobiDB-lite"/>
    </source>
</evidence>
<keyword evidence="3" id="KW-0808">Transferase</keyword>
<evidence type="ECO:0000256" key="1">
    <source>
        <dbReference type="ARBA" id="ARBA00004323"/>
    </source>
</evidence>
<gene>
    <name evidence="12" type="ORF">HPB48_016910</name>
</gene>
<dbReference type="OMA" id="QNHLAND"/>
<dbReference type="OrthoDB" id="514299at2759"/>
<evidence type="ECO:0000256" key="4">
    <source>
        <dbReference type="ARBA" id="ARBA00022692"/>
    </source>
</evidence>
<dbReference type="PANTHER" id="PTHR14647">
    <property type="entry name" value="GALACTOSE-3-O-SULFOTRANSFERASE"/>
    <property type="match status" value="1"/>
</dbReference>
<feature type="region of interest" description="Disordered" evidence="10">
    <location>
        <begin position="365"/>
        <end position="390"/>
    </location>
</feature>
<comment type="subcellular location">
    <subcellularLocation>
        <location evidence="1">Golgi apparatus membrane</location>
        <topology evidence="1">Single-pass type II membrane protein</topology>
    </subcellularLocation>
</comment>
<dbReference type="Proteomes" id="UP000821853">
    <property type="component" value="Chromosome 2"/>
</dbReference>
<keyword evidence="8 11" id="KW-0472">Membrane</keyword>
<evidence type="ECO:0000256" key="5">
    <source>
        <dbReference type="ARBA" id="ARBA00022968"/>
    </source>
</evidence>
<evidence type="ECO:0000256" key="9">
    <source>
        <dbReference type="ARBA" id="ARBA00023180"/>
    </source>
</evidence>
<evidence type="ECO:0000256" key="3">
    <source>
        <dbReference type="ARBA" id="ARBA00022679"/>
    </source>
</evidence>
<keyword evidence="13" id="KW-1185">Reference proteome</keyword>
<evidence type="ECO:0000256" key="7">
    <source>
        <dbReference type="ARBA" id="ARBA00023034"/>
    </source>
</evidence>
<organism evidence="12 13">
    <name type="scientific">Haemaphysalis longicornis</name>
    <name type="common">Bush tick</name>
    <dbReference type="NCBI Taxonomy" id="44386"/>
    <lineage>
        <taxon>Eukaryota</taxon>
        <taxon>Metazoa</taxon>
        <taxon>Ecdysozoa</taxon>
        <taxon>Arthropoda</taxon>
        <taxon>Chelicerata</taxon>
        <taxon>Arachnida</taxon>
        <taxon>Acari</taxon>
        <taxon>Parasitiformes</taxon>
        <taxon>Ixodida</taxon>
        <taxon>Ixodoidea</taxon>
        <taxon>Ixodidae</taxon>
        <taxon>Haemaphysalinae</taxon>
        <taxon>Haemaphysalis</taxon>
    </lineage>
</organism>
<dbReference type="PANTHER" id="PTHR14647:SF87">
    <property type="entry name" value="PUTATIVE-RELATED"/>
    <property type="match status" value="1"/>
</dbReference>
<comment type="similarity">
    <text evidence="2">Belongs to the galactose-3-O-sulfotransferase family.</text>
</comment>
<dbReference type="GO" id="GO:0001733">
    <property type="term" value="F:galactosylceramide sulfotransferase activity"/>
    <property type="evidence" value="ECO:0007669"/>
    <property type="project" value="InterPro"/>
</dbReference>
<accession>A0A9J6G2A8</accession>
<name>A0A9J6G2A8_HAELO</name>
<feature type="transmembrane region" description="Helical" evidence="11">
    <location>
        <begin position="106"/>
        <end position="124"/>
    </location>
</feature>
<dbReference type="Gene3D" id="3.40.50.300">
    <property type="entry name" value="P-loop containing nucleotide triphosphate hydrolases"/>
    <property type="match status" value="1"/>
</dbReference>
<keyword evidence="7" id="KW-0333">Golgi apparatus</keyword>
<dbReference type="GO" id="GO:0009247">
    <property type="term" value="P:glycolipid biosynthetic process"/>
    <property type="evidence" value="ECO:0007669"/>
    <property type="project" value="InterPro"/>
</dbReference>
<proteinExistence type="inferred from homology"/>
<keyword evidence="6 11" id="KW-1133">Transmembrane helix</keyword>
<evidence type="ECO:0000256" key="6">
    <source>
        <dbReference type="ARBA" id="ARBA00022989"/>
    </source>
</evidence>
<dbReference type="VEuPathDB" id="VectorBase:HLOH_045838"/>
<keyword evidence="4 11" id="KW-0812">Transmembrane</keyword>
<dbReference type="InterPro" id="IPR027417">
    <property type="entry name" value="P-loop_NTPase"/>
</dbReference>
<dbReference type="SUPFAM" id="SSF52540">
    <property type="entry name" value="P-loop containing nucleoside triphosphate hydrolases"/>
    <property type="match status" value="1"/>
</dbReference>
<sequence length="544" mass="62342">MGCDTSVPFVRARCPAVYIFPGGRDKIAPLDAVGARLTACAHSSSRRQAPPLDGLHSLPLHRTRDAGALVKAGLTFLRSRVRLCRQHGSQESAINNSLRKWDLRKWVVFLVLLLMLVSLHMYGVQQYSLATREVWYKRFLTNRTRFSSDCRGCCRPALNVFLLKTHKCAGSTVQNVLMRFGDRRNLSFALPREGNYFGHPKPFSMSMIPADMIPPWGFNIFCHHARFGSDELRHLMPPDTVFITILRDPAHLFESLYLYYHLENHTGLSLEAFLRSEGKQRWLDSHRYAARFGRNQMLFDLGLDTSGSTNDSQVDAFIRHIEDSFHLVLIAELFDESLILLRDLLCWDTQDVVYFEHNQRMQKAGSSSSAGSAANAIGGRDSDKEGGSLRRQMERYNAGDGRLYSHFRRKMERLIDEYGRKRMRQEVDGLQLWKSLLYEHCVEKLDSGRTVAYETREYSDDVYSIVLRPGVNNRLCLDMARAELPYTERLRRKQRLLARTHWWTLPWSAGGGSVVPDVASTRGAQLLRRAASARQRSRRRVAKG</sequence>
<evidence type="ECO:0000313" key="13">
    <source>
        <dbReference type="Proteomes" id="UP000821853"/>
    </source>
</evidence>
<evidence type="ECO:0000256" key="11">
    <source>
        <dbReference type="SAM" id="Phobius"/>
    </source>
</evidence>
<evidence type="ECO:0000256" key="2">
    <source>
        <dbReference type="ARBA" id="ARBA00008124"/>
    </source>
</evidence>
<dbReference type="InterPro" id="IPR009729">
    <property type="entry name" value="Gal-3-0_sulfotransfrase"/>
</dbReference>
<dbReference type="Pfam" id="PF06990">
    <property type="entry name" value="Gal-3-0_sulfotr"/>
    <property type="match status" value="1"/>
</dbReference>
<keyword evidence="5" id="KW-0735">Signal-anchor</keyword>
<protein>
    <recommendedName>
        <fullName evidence="14">Galactosylceramide sulfotransferase</fullName>
    </recommendedName>
</protein>
<evidence type="ECO:0000313" key="12">
    <source>
        <dbReference type="EMBL" id="KAH9369195.1"/>
    </source>
</evidence>